<dbReference type="PANTHER" id="PTHR46277">
    <property type="entry name" value="OS03G0850700 PROTEIN"/>
    <property type="match status" value="1"/>
</dbReference>
<name>A0A7J7KZ92_9MAGN</name>
<proteinExistence type="predicted"/>
<evidence type="ECO:0000259" key="1">
    <source>
        <dbReference type="Pfam" id="PF13963"/>
    </source>
</evidence>
<protein>
    <recommendedName>
        <fullName evidence="1">Transposase-associated domain-containing protein</fullName>
    </recommendedName>
</protein>
<sequence>MTAQQLTTNIKGAVRIKILALKHIMESNQANRDVAAIGWGFVIIISLTHPGKEWMDENRNSKEYNDGVNLFIQFAMNNYADPSFCPCKKCRNVNELKSLKDIRYHLFLNGIDQPYTTWCFYGEVNNEIDNTDIEDLGISSSIPLNDAGQTRMFDLVIDALGRAPLEGLNDYTDNVRSNTFDMIRTCLDELEEDCQDVRFAQKMNPLRDEVAAKCVQGNNETEQTKVRLMRANVEKQNPSAKDVDDLLIRRFLHSRKLDIEKASTHFLKFLEWRARFFPNGSISESEMPSELGQDKVFLSGWDKTRRPISVVLGGKHVPAKGT</sequence>
<evidence type="ECO:0000313" key="3">
    <source>
        <dbReference type="Proteomes" id="UP000541444"/>
    </source>
</evidence>
<organism evidence="2 3">
    <name type="scientific">Kingdonia uniflora</name>
    <dbReference type="NCBI Taxonomy" id="39325"/>
    <lineage>
        <taxon>Eukaryota</taxon>
        <taxon>Viridiplantae</taxon>
        <taxon>Streptophyta</taxon>
        <taxon>Embryophyta</taxon>
        <taxon>Tracheophyta</taxon>
        <taxon>Spermatophyta</taxon>
        <taxon>Magnoliopsida</taxon>
        <taxon>Ranunculales</taxon>
        <taxon>Circaeasteraceae</taxon>
        <taxon>Kingdonia</taxon>
    </lineage>
</organism>
<keyword evidence="3" id="KW-1185">Reference proteome</keyword>
<dbReference type="EMBL" id="JACGCM010002781">
    <property type="protein sequence ID" value="KAF6135700.1"/>
    <property type="molecule type" value="Genomic_DNA"/>
</dbReference>
<dbReference type="Pfam" id="PF13963">
    <property type="entry name" value="Transpos_assoc"/>
    <property type="match status" value="1"/>
</dbReference>
<dbReference type="InterPro" id="IPR036273">
    <property type="entry name" value="CRAL/TRIO_N_dom_sf"/>
</dbReference>
<feature type="domain" description="Transposase-associated" evidence="1">
    <location>
        <begin position="52"/>
        <end position="123"/>
    </location>
</feature>
<dbReference type="OrthoDB" id="1434354at2759"/>
<accession>A0A7J7KZ92</accession>
<dbReference type="PANTHER" id="PTHR46277:SF3">
    <property type="entry name" value="BINDING PROTEIN, PUTATIVE-RELATED"/>
    <property type="match status" value="1"/>
</dbReference>
<dbReference type="InterPro" id="IPR029480">
    <property type="entry name" value="Transpos_assoc"/>
</dbReference>
<evidence type="ECO:0000313" key="2">
    <source>
        <dbReference type="EMBL" id="KAF6135700.1"/>
    </source>
</evidence>
<gene>
    <name evidence="2" type="ORF">GIB67_028271</name>
</gene>
<dbReference type="Gene3D" id="3.40.525.10">
    <property type="entry name" value="CRAL-TRIO lipid binding domain"/>
    <property type="match status" value="1"/>
</dbReference>
<dbReference type="AlphaFoldDB" id="A0A7J7KZ92"/>
<dbReference type="SUPFAM" id="SSF46938">
    <property type="entry name" value="CRAL/TRIO N-terminal domain"/>
    <property type="match status" value="1"/>
</dbReference>
<comment type="caution">
    <text evidence="2">The sequence shown here is derived from an EMBL/GenBank/DDBJ whole genome shotgun (WGS) entry which is preliminary data.</text>
</comment>
<reference evidence="2 3" key="1">
    <citation type="journal article" date="2020" name="IScience">
        <title>Genome Sequencing of the Endangered Kingdonia uniflora (Circaeasteraceae, Ranunculales) Reveals Potential Mechanisms of Evolutionary Specialization.</title>
        <authorList>
            <person name="Sun Y."/>
            <person name="Deng T."/>
            <person name="Zhang A."/>
            <person name="Moore M.J."/>
            <person name="Landis J.B."/>
            <person name="Lin N."/>
            <person name="Zhang H."/>
            <person name="Zhang X."/>
            <person name="Huang J."/>
            <person name="Zhang X."/>
            <person name="Sun H."/>
            <person name="Wang H."/>
        </authorList>
    </citation>
    <scope>NUCLEOTIDE SEQUENCE [LARGE SCALE GENOMIC DNA]</scope>
    <source>
        <strain evidence="2">TB1705</strain>
        <tissue evidence="2">Leaf</tissue>
    </source>
</reference>
<dbReference type="InterPro" id="IPR036865">
    <property type="entry name" value="CRAL-TRIO_dom_sf"/>
</dbReference>
<dbReference type="Proteomes" id="UP000541444">
    <property type="component" value="Unassembled WGS sequence"/>
</dbReference>